<dbReference type="NCBIfam" id="NF045841">
    <property type="entry name" value="Ig_SerProt_MIP"/>
    <property type="match status" value="1"/>
</dbReference>
<keyword evidence="2" id="KW-0732">Signal</keyword>
<dbReference type="Proteomes" id="UP001162175">
    <property type="component" value="Unassembled WGS sequence"/>
</dbReference>
<reference evidence="4" key="1">
    <citation type="submission" date="2022-11" db="EMBL/GenBank/DDBJ databases">
        <title>Draft genome of Mycoplasma arginini isolated from fly.</title>
        <authorList>
            <person name="Severgnini M."/>
            <person name="Gioia G."/>
            <person name="Cremonesi P."/>
            <person name="Moroni P."/>
            <person name="Addis M.F."/>
            <person name="Castiglioni B."/>
        </authorList>
    </citation>
    <scope>NUCLEOTIDE SEQUENCE</scope>
    <source>
        <strain evidence="4">QMP CG1-1632</strain>
    </source>
</reference>
<feature type="chain" id="PRO_5041461118" description="DUF31 domain-containing protein" evidence="2">
    <location>
        <begin position="30"/>
        <end position="937"/>
    </location>
</feature>
<dbReference type="AlphaFoldDB" id="A0AA43U216"/>
<dbReference type="InterPro" id="IPR022381">
    <property type="entry name" value="Uncharacterised_MG067"/>
</dbReference>
<feature type="coiled-coil region" evidence="1">
    <location>
        <begin position="31"/>
        <end position="123"/>
    </location>
</feature>
<dbReference type="EMBL" id="JAPFAR010000165">
    <property type="protein sequence ID" value="MDI3349942.1"/>
    <property type="molecule type" value="Genomic_DNA"/>
</dbReference>
<dbReference type="PRINTS" id="PR00840">
    <property type="entry name" value="Y06768FAMILY"/>
</dbReference>
<dbReference type="PROSITE" id="PS51257">
    <property type="entry name" value="PROKAR_LIPOPROTEIN"/>
    <property type="match status" value="1"/>
</dbReference>
<dbReference type="NCBIfam" id="NF045842">
    <property type="entry name" value="MIP_near_MIB"/>
    <property type="match status" value="1"/>
</dbReference>
<sequence length="937" mass="107286">MKQKKNNKKLFLSLLAMPLFVSPALSLIACESDEEKEKTELKKSLDKLSQLLVQLSSAADNATSSQAYTEGQKAKNEAQKLIDNNENSLIELRKAKNNLNSKITAIETEIANIKKIKEQNESEEKPNPDIKYSDEEFEADVNELSSSVNVEEKLVLSFENFLTGRQKEHLYASELQKSTSNIGVKAKKESLNEKIVFLVENVIAEDNANQTGTVQLNVVFKNKATLKRKNKIYNLSGLKTSIDNTDHNGDKPNNKVADNLNASEVDKYIALSQRDRFKKDNEKYVDSLKKYLAYSAGVKNWNELREHAKASETQITAYNKKAQEVGQDSYESSAYKGFTLTSYRENGEVDGLEIIDGPEMGKQASLVDSLGKQDIYKTNGLARTIVNQKYLDIAKQTFSITLQNIKDFKDEIAQAEASIKHWEDSANESEYKKLIDEKIKELQEEKVKVTKQWDKKITENQDEHLTESLQNQKTAELKKYDESIEWYQSRTRQTEIEFLRKKIEEYKAKAAEKRTIVPESGTAWIMDFQLDDNGYPTKWYLGTNSHVAKALTENLTSFSLTKIDNNLKVGSKLRISQMDDNITRFSFESPNAIRKVFDGIDYLKSKPSDFLSDRQKQTLGDLEEFVDFAVLEIDFTKINKMFATSNDIDTTSKYPQVGSTNFAKELAKIITNDYANNKEKHIKFKQNSYLKDYQKIDYPIKGSLSDNLDFLYAVGWPSSREDYYLKQYIDDDQRKRTEHSFSLWINSENEYYDAKITDEENGPSSYPKEKLNRGNFLSYQIGYRSFIDKPGVLDTFIAIPKLGKDFYYLNGKRYVNMALAYMPRRYAPTGGSSGTSIRNQNNELVSVFYASNSSARVGISAAFRSEGYDYKGLYGKYNLPQYDLIYGGGENQKNSYREALKEIYKDQSVKTNLFKTGLDNVPDEFKFTKKITNEITK</sequence>
<organism evidence="4 5">
    <name type="scientific">Mycoplasmopsis arginini</name>
    <name type="common">Mycoplasma arginini</name>
    <dbReference type="NCBI Taxonomy" id="2094"/>
    <lineage>
        <taxon>Bacteria</taxon>
        <taxon>Bacillati</taxon>
        <taxon>Mycoplasmatota</taxon>
        <taxon>Mycoplasmoidales</taxon>
        <taxon>Metamycoplasmataceae</taxon>
        <taxon>Mycoplasmopsis</taxon>
    </lineage>
</organism>
<dbReference type="InterPro" id="IPR022382">
    <property type="entry name" value="Mycoplasma_peptidase_DUF31"/>
</dbReference>
<evidence type="ECO:0000259" key="3">
    <source>
        <dbReference type="Pfam" id="PF01732"/>
    </source>
</evidence>
<keyword evidence="1" id="KW-0175">Coiled coil</keyword>
<comment type="caution">
    <text evidence="4">The sequence shown here is derived from an EMBL/GenBank/DDBJ whole genome shotgun (WGS) entry which is preliminary data.</text>
</comment>
<evidence type="ECO:0000313" key="5">
    <source>
        <dbReference type="Proteomes" id="UP001162175"/>
    </source>
</evidence>
<feature type="coiled-coil region" evidence="1">
    <location>
        <begin position="405"/>
        <end position="452"/>
    </location>
</feature>
<proteinExistence type="predicted"/>
<evidence type="ECO:0000256" key="2">
    <source>
        <dbReference type="SAM" id="SignalP"/>
    </source>
</evidence>
<feature type="domain" description="DUF31" evidence="3">
    <location>
        <begin position="387"/>
        <end position="850"/>
    </location>
</feature>
<feature type="signal peptide" evidence="2">
    <location>
        <begin position="1"/>
        <end position="29"/>
    </location>
</feature>
<evidence type="ECO:0000256" key="1">
    <source>
        <dbReference type="SAM" id="Coils"/>
    </source>
</evidence>
<name>A0AA43U216_MYCAR</name>
<dbReference type="Gene3D" id="3.10.450.270">
    <property type="match status" value="1"/>
</dbReference>
<dbReference type="Pfam" id="PF01732">
    <property type="entry name" value="Mycop_pep_DUF31"/>
    <property type="match status" value="1"/>
</dbReference>
<feature type="coiled-coil region" evidence="1">
    <location>
        <begin position="489"/>
        <end position="516"/>
    </location>
</feature>
<accession>A0AA43U216</accession>
<gene>
    <name evidence="4" type="ORF">DCBHLPFO_00449</name>
</gene>
<protein>
    <recommendedName>
        <fullName evidence="3">DUF31 domain-containing protein</fullName>
    </recommendedName>
</protein>
<evidence type="ECO:0000313" key="4">
    <source>
        <dbReference type="EMBL" id="MDI3349942.1"/>
    </source>
</evidence>
<dbReference type="RefSeq" id="WP_004417137.1">
    <property type="nucleotide sequence ID" value="NZ_JAPFAP010000096.1"/>
</dbReference>